<evidence type="ECO:0000313" key="2">
    <source>
        <dbReference type="Proteomes" id="UP000176998"/>
    </source>
</evidence>
<sequence>MTMRLANTKPVTSFRSFTCKPHSMNLGSDSFVSPLGQSPHTLRSSPRVFIFSRPLSRGSANIRPSDRILFVPFIGAGVMGGGEDKT</sequence>
<gene>
    <name evidence="1" type="ORF">CORC01_03927</name>
</gene>
<evidence type="ECO:0000313" key="1">
    <source>
        <dbReference type="EMBL" id="OHF00853.1"/>
    </source>
</evidence>
<protein>
    <submittedName>
        <fullName evidence="1">Uncharacterized protein</fullName>
    </submittedName>
</protein>
<dbReference type="AlphaFoldDB" id="A0A1G4BHP4"/>
<dbReference type="Proteomes" id="UP000176998">
    <property type="component" value="Unassembled WGS sequence"/>
</dbReference>
<dbReference type="EMBL" id="MJBS01000024">
    <property type="protein sequence ID" value="OHF00853.1"/>
    <property type="molecule type" value="Genomic_DNA"/>
</dbReference>
<dbReference type="GeneID" id="34557086"/>
<accession>A0A1G4BHP4</accession>
<organism evidence="1 2">
    <name type="scientific">Colletotrichum orchidophilum</name>
    <dbReference type="NCBI Taxonomy" id="1209926"/>
    <lineage>
        <taxon>Eukaryota</taxon>
        <taxon>Fungi</taxon>
        <taxon>Dikarya</taxon>
        <taxon>Ascomycota</taxon>
        <taxon>Pezizomycotina</taxon>
        <taxon>Sordariomycetes</taxon>
        <taxon>Hypocreomycetidae</taxon>
        <taxon>Glomerellales</taxon>
        <taxon>Glomerellaceae</taxon>
        <taxon>Colletotrichum</taxon>
    </lineage>
</organism>
<dbReference type="RefSeq" id="XP_022477995.1">
    <property type="nucleotide sequence ID" value="XM_022615576.1"/>
</dbReference>
<proteinExistence type="predicted"/>
<name>A0A1G4BHP4_9PEZI</name>
<comment type="caution">
    <text evidence="1">The sequence shown here is derived from an EMBL/GenBank/DDBJ whole genome shotgun (WGS) entry which is preliminary data.</text>
</comment>
<reference evidence="1 2" key="1">
    <citation type="submission" date="2016-09" db="EMBL/GenBank/DDBJ databases">
        <authorList>
            <person name="Capua I."/>
            <person name="De Benedictis P."/>
            <person name="Joannis T."/>
            <person name="Lombin L.H."/>
            <person name="Cattoli G."/>
        </authorList>
    </citation>
    <scope>NUCLEOTIDE SEQUENCE [LARGE SCALE GENOMIC DNA]</scope>
    <source>
        <strain evidence="1 2">IMI 309357</strain>
    </source>
</reference>
<keyword evidence="2" id="KW-1185">Reference proteome</keyword>